<comment type="caution">
    <text evidence="7">Lacks conserved residue(s) required for the propagation of feature annotation.</text>
</comment>
<comment type="subunit">
    <text evidence="7">Homotetramer.</text>
</comment>
<dbReference type="InterPro" id="IPR018177">
    <property type="entry name" value="L-lactate_DH_AS"/>
</dbReference>
<dbReference type="SUPFAM" id="SSF56327">
    <property type="entry name" value="LDH C-terminal domain-like"/>
    <property type="match status" value="1"/>
</dbReference>
<evidence type="ECO:0000256" key="4">
    <source>
        <dbReference type="ARBA" id="ARBA00023002"/>
    </source>
</evidence>
<dbReference type="Pfam" id="PF02866">
    <property type="entry name" value="Ldh_1_C"/>
    <property type="match status" value="1"/>
</dbReference>
<evidence type="ECO:0000256" key="7">
    <source>
        <dbReference type="HAMAP-Rule" id="MF_00488"/>
    </source>
</evidence>
<comment type="catalytic activity">
    <reaction evidence="6 7">
        <text>(S)-lactate + NAD(+) = pyruvate + NADH + H(+)</text>
        <dbReference type="Rhea" id="RHEA:23444"/>
        <dbReference type="ChEBI" id="CHEBI:15361"/>
        <dbReference type="ChEBI" id="CHEBI:15378"/>
        <dbReference type="ChEBI" id="CHEBI:16651"/>
        <dbReference type="ChEBI" id="CHEBI:57540"/>
        <dbReference type="ChEBI" id="CHEBI:57945"/>
        <dbReference type="EC" id="1.1.1.27"/>
    </reaction>
</comment>
<keyword evidence="11" id="KW-1185">Reference proteome</keyword>
<feature type="active site" description="Proton acceptor" evidence="7">
    <location>
        <position position="189"/>
    </location>
</feature>
<dbReference type="InterPro" id="IPR011304">
    <property type="entry name" value="L-lactate_DH"/>
</dbReference>
<dbReference type="InterPro" id="IPR036291">
    <property type="entry name" value="NAD(P)-bd_dom_sf"/>
</dbReference>
<dbReference type="InterPro" id="IPR015955">
    <property type="entry name" value="Lactate_DH/Glyco_Ohase_4_C"/>
</dbReference>
<dbReference type="Gene3D" id="3.40.50.720">
    <property type="entry name" value="NAD(P)-binding Rossmann-like Domain"/>
    <property type="match status" value="1"/>
</dbReference>
<evidence type="ECO:0000256" key="3">
    <source>
        <dbReference type="ARBA" id="ARBA00012967"/>
    </source>
</evidence>
<proteinExistence type="inferred from homology"/>
<feature type="binding site" evidence="7">
    <location>
        <begin position="162"/>
        <end position="165"/>
    </location>
    <ligand>
        <name>substrate</name>
    </ligand>
</feature>
<feature type="domain" description="Lactate/malate dehydrogenase C-terminal" evidence="9">
    <location>
        <begin position="159"/>
        <end position="325"/>
    </location>
</feature>
<evidence type="ECO:0000256" key="5">
    <source>
        <dbReference type="ARBA" id="ARBA00023027"/>
    </source>
</evidence>
<comment type="function">
    <text evidence="7">Catalyzes the conversion of lactate to pyruvate.</text>
</comment>
<dbReference type="RefSeq" id="WP_337331363.1">
    <property type="nucleotide sequence ID" value="NZ_JBBDGM010000003.1"/>
</dbReference>
<evidence type="ECO:0000256" key="6">
    <source>
        <dbReference type="ARBA" id="ARBA00049258"/>
    </source>
</evidence>
<feature type="binding site" evidence="7">
    <location>
        <position position="96"/>
    </location>
    <ligand>
        <name>substrate</name>
    </ligand>
</feature>
<feature type="binding site" evidence="7">
    <location>
        <position position="53"/>
    </location>
    <ligand>
        <name>NAD(+)</name>
        <dbReference type="ChEBI" id="CHEBI:57540"/>
    </ligand>
</feature>
<comment type="caution">
    <text evidence="10">The sequence shown here is derived from an EMBL/GenBank/DDBJ whole genome shotgun (WGS) entry which is preliminary data.</text>
</comment>
<evidence type="ECO:0000259" key="9">
    <source>
        <dbReference type="Pfam" id="PF02866"/>
    </source>
</evidence>
<dbReference type="GO" id="GO:0004459">
    <property type="term" value="F:L-lactate dehydrogenase (NAD+) activity"/>
    <property type="evidence" value="ECO:0007669"/>
    <property type="project" value="UniProtKB-EC"/>
</dbReference>
<dbReference type="PRINTS" id="PR00086">
    <property type="entry name" value="LLDHDRGNASE"/>
</dbReference>
<reference evidence="10 11" key="1">
    <citation type="submission" date="2024-02" db="EMBL/GenBank/DDBJ databases">
        <authorList>
            <person name="Saticioglu I.B."/>
        </authorList>
    </citation>
    <scope>NUCLEOTIDE SEQUENCE [LARGE SCALE GENOMIC DNA]</scope>
    <source>
        <strain evidence="10 11">Mu-80</strain>
    </source>
</reference>
<dbReference type="Gene3D" id="3.90.110.10">
    <property type="entry name" value="Lactate dehydrogenase/glycoside hydrolase, family 4, C-terminal"/>
    <property type="match status" value="1"/>
</dbReference>
<comment type="subcellular location">
    <subcellularLocation>
        <location evidence="7">Cytoplasm</location>
    </subcellularLocation>
</comment>
<feature type="binding site" evidence="7">
    <location>
        <position position="244"/>
    </location>
    <ligand>
        <name>substrate</name>
    </ligand>
</feature>
<protein>
    <recommendedName>
        <fullName evidence="3 7">L-lactate dehydrogenase</fullName>
        <shortName evidence="7">L-LDH</shortName>
        <ecNumber evidence="3 7">1.1.1.27</ecNumber>
    </recommendedName>
</protein>
<dbReference type="PROSITE" id="PS00064">
    <property type="entry name" value="L_LDH"/>
    <property type="match status" value="1"/>
</dbReference>
<dbReference type="PANTHER" id="PTHR43128:SF16">
    <property type="entry name" value="L-LACTATE DEHYDROGENASE"/>
    <property type="match status" value="1"/>
</dbReference>
<feature type="binding site" evidence="7">
    <location>
        <position position="48"/>
    </location>
    <ligand>
        <name>NAD(+)</name>
        <dbReference type="ChEBI" id="CHEBI:57540"/>
    </ligand>
</feature>
<dbReference type="Pfam" id="PF00056">
    <property type="entry name" value="Ldh_1_N"/>
    <property type="match status" value="1"/>
</dbReference>
<dbReference type="InterPro" id="IPR022383">
    <property type="entry name" value="Lactate/malate_DH_C"/>
</dbReference>
<feature type="binding site" evidence="7">
    <location>
        <begin position="93"/>
        <end position="94"/>
    </location>
    <ligand>
        <name>NAD(+)</name>
        <dbReference type="ChEBI" id="CHEBI:57540"/>
    </ligand>
</feature>
<evidence type="ECO:0000256" key="2">
    <source>
        <dbReference type="ARBA" id="ARBA00006054"/>
    </source>
</evidence>
<evidence type="ECO:0000313" key="10">
    <source>
        <dbReference type="EMBL" id="MEJ1087702.1"/>
    </source>
</evidence>
<dbReference type="InterPro" id="IPR001557">
    <property type="entry name" value="L-lactate/malate_DH"/>
</dbReference>
<evidence type="ECO:0000256" key="1">
    <source>
        <dbReference type="ARBA" id="ARBA00004843"/>
    </source>
</evidence>
<sequence length="328" mass="33984">MAEVGRHHAERTKRAPTKLGIVGAGSVGSSLAYAALIRNSADQIALFDRHAAKVKAEVLDLAHGTPYTGTTQVSGGTDLDQLAGSDVVVVTAGAKQHPGQSRLELAGANTALLRGLMPQLVACAPDAIFLVITNPADVLTVVVQRYAALPPNRVFSTGTVLDSSRLQWMLARAAGVAVASVHAMIVGEHGDSQFPLWSGARIGPVAAREWAPAGRAKFRPEELDDIAAAVRGAAARVIAGKGATNYAIGLSAARVVEAVLKDEHAVLPVSSTLSGYHGLSGIALSVPTVVGAEGILRVVDTPMDDQEIALLHRSAGALRDTLRSMKST</sequence>
<evidence type="ECO:0000259" key="8">
    <source>
        <dbReference type="Pfam" id="PF00056"/>
    </source>
</evidence>
<dbReference type="SUPFAM" id="SSF51735">
    <property type="entry name" value="NAD(P)-binding Rossmann-fold domains"/>
    <property type="match status" value="1"/>
</dbReference>
<name>A0ABU8LBJ7_9MICO</name>
<dbReference type="EC" id="1.1.1.27" evidence="3 7"/>
<feature type="binding site" evidence="7">
    <location>
        <position position="157"/>
    </location>
    <ligand>
        <name>NAD(+)</name>
        <dbReference type="ChEBI" id="CHEBI:57540"/>
    </ligand>
</feature>
<gene>
    <name evidence="7" type="primary">ldh</name>
    <name evidence="10" type="ORF">WDU99_05165</name>
</gene>
<feature type="binding site" evidence="7">
    <location>
        <position position="27"/>
    </location>
    <ligand>
        <name>NAD(+)</name>
        <dbReference type="ChEBI" id="CHEBI:57540"/>
    </ligand>
</feature>
<keyword evidence="5 7" id="KW-0520">NAD</keyword>
<dbReference type="EMBL" id="JBBDGM010000003">
    <property type="protein sequence ID" value="MEJ1087702.1"/>
    <property type="molecule type" value="Genomic_DNA"/>
</dbReference>
<evidence type="ECO:0000313" key="11">
    <source>
        <dbReference type="Proteomes" id="UP001371224"/>
    </source>
</evidence>
<keyword evidence="7" id="KW-0963">Cytoplasm</keyword>
<dbReference type="PANTHER" id="PTHR43128">
    <property type="entry name" value="L-2-HYDROXYCARBOXYLATE DEHYDROGENASE (NAD(P)(+))"/>
    <property type="match status" value="1"/>
</dbReference>
<keyword evidence="4 7" id="KW-0560">Oxidoreductase</keyword>
<organism evidence="10 11">
    <name type="scientific">Microbacterium bandirmense</name>
    <dbReference type="NCBI Taxonomy" id="3122050"/>
    <lineage>
        <taxon>Bacteria</taxon>
        <taxon>Bacillati</taxon>
        <taxon>Actinomycetota</taxon>
        <taxon>Actinomycetes</taxon>
        <taxon>Micrococcales</taxon>
        <taxon>Microbacteriaceae</taxon>
        <taxon>Microbacterium</taxon>
    </lineage>
</organism>
<dbReference type="NCBIfam" id="TIGR01771">
    <property type="entry name" value="L-LDH-NAD"/>
    <property type="match status" value="1"/>
</dbReference>
<dbReference type="HAMAP" id="MF_00488">
    <property type="entry name" value="Lactate_dehydrog"/>
    <property type="match status" value="1"/>
</dbReference>
<accession>A0ABU8LBJ7</accession>
<feature type="binding site" evidence="7">
    <location>
        <position position="102"/>
    </location>
    <ligand>
        <name>substrate</name>
    </ligand>
</feature>
<dbReference type="PIRSF" id="PIRSF000102">
    <property type="entry name" value="Lac_mal_DH"/>
    <property type="match status" value="1"/>
</dbReference>
<feature type="domain" description="Lactate/malate dehydrogenase N-terminal" evidence="8">
    <location>
        <begin position="18"/>
        <end position="155"/>
    </location>
</feature>
<comment type="similarity">
    <text evidence="2 7">Belongs to the LDH/MDH superfamily. LDH family.</text>
</comment>
<feature type="binding site" evidence="7">
    <location>
        <begin position="134"/>
        <end position="137"/>
    </location>
    <ligand>
        <name>substrate</name>
    </ligand>
</feature>
<comment type="pathway">
    <text evidence="1 7">Fermentation; pyruvate fermentation to lactate; (S)-lactate from pyruvate: step 1/1.</text>
</comment>
<dbReference type="InterPro" id="IPR001236">
    <property type="entry name" value="Lactate/malate_DH_N"/>
</dbReference>
<feature type="binding site" evidence="7">
    <location>
        <begin position="132"/>
        <end position="134"/>
    </location>
    <ligand>
        <name>NAD(+)</name>
        <dbReference type="ChEBI" id="CHEBI:57540"/>
    </ligand>
</feature>
<dbReference type="Proteomes" id="UP001371224">
    <property type="component" value="Unassembled WGS sequence"/>
</dbReference>